<keyword evidence="2" id="KW-0812">Transmembrane</keyword>
<proteinExistence type="predicted"/>
<feature type="non-terminal residue" evidence="3">
    <location>
        <position position="1"/>
    </location>
</feature>
<sequence length="115" mass="12971">IILILSVIDVTPAKFGDYIFPDNIQVLAWCLLACSIILIPLFALIVWLKGDYRGKELFSPTIRFCPAHIRKIREMQSYSNEMKEKNGSKGDNKESDESQDISSNKASTLCCIELS</sequence>
<comment type="caution">
    <text evidence="3">The sequence shown here is derived from an EMBL/GenBank/DDBJ whole genome shotgun (WGS) entry which is preliminary data.</text>
</comment>
<protein>
    <submittedName>
        <fullName evidence="3">Uncharacterized protein</fullName>
    </submittedName>
</protein>
<evidence type="ECO:0000313" key="4">
    <source>
        <dbReference type="Proteomes" id="UP001497623"/>
    </source>
</evidence>
<dbReference type="Proteomes" id="UP001497623">
    <property type="component" value="Unassembled WGS sequence"/>
</dbReference>
<keyword evidence="4" id="KW-1185">Reference proteome</keyword>
<evidence type="ECO:0000313" key="3">
    <source>
        <dbReference type="EMBL" id="CAL4152450.1"/>
    </source>
</evidence>
<evidence type="ECO:0000256" key="2">
    <source>
        <dbReference type="SAM" id="Phobius"/>
    </source>
</evidence>
<feature type="transmembrane region" description="Helical" evidence="2">
    <location>
        <begin position="26"/>
        <end position="48"/>
    </location>
</feature>
<dbReference type="EMBL" id="CAXKWB010038847">
    <property type="protein sequence ID" value="CAL4152450.1"/>
    <property type="molecule type" value="Genomic_DNA"/>
</dbReference>
<reference evidence="3 4" key="1">
    <citation type="submission" date="2024-05" db="EMBL/GenBank/DDBJ databases">
        <authorList>
            <person name="Wallberg A."/>
        </authorList>
    </citation>
    <scope>NUCLEOTIDE SEQUENCE [LARGE SCALE GENOMIC DNA]</scope>
</reference>
<dbReference type="AlphaFoldDB" id="A0AAV2S295"/>
<keyword evidence="2" id="KW-1133">Transmembrane helix</keyword>
<name>A0AAV2S295_MEGNR</name>
<accession>A0AAV2S295</accession>
<feature type="compositionally biased region" description="Basic and acidic residues" evidence="1">
    <location>
        <begin position="81"/>
        <end position="96"/>
    </location>
</feature>
<evidence type="ECO:0000256" key="1">
    <source>
        <dbReference type="SAM" id="MobiDB-lite"/>
    </source>
</evidence>
<gene>
    <name evidence="3" type="ORF">MNOR_LOCUS30956</name>
</gene>
<feature type="region of interest" description="Disordered" evidence="1">
    <location>
        <begin position="76"/>
        <end position="115"/>
    </location>
</feature>
<organism evidence="3 4">
    <name type="scientific">Meganyctiphanes norvegica</name>
    <name type="common">Northern krill</name>
    <name type="synonym">Thysanopoda norvegica</name>
    <dbReference type="NCBI Taxonomy" id="48144"/>
    <lineage>
        <taxon>Eukaryota</taxon>
        <taxon>Metazoa</taxon>
        <taxon>Ecdysozoa</taxon>
        <taxon>Arthropoda</taxon>
        <taxon>Crustacea</taxon>
        <taxon>Multicrustacea</taxon>
        <taxon>Malacostraca</taxon>
        <taxon>Eumalacostraca</taxon>
        <taxon>Eucarida</taxon>
        <taxon>Euphausiacea</taxon>
        <taxon>Euphausiidae</taxon>
        <taxon>Meganyctiphanes</taxon>
    </lineage>
</organism>
<keyword evidence="2" id="KW-0472">Membrane</keyword>